<dbReference type="GO" id="GO:0048040">
    <property type="term" value="F:UDP-glucuronate decarboxylase activity"/>
    <property type="evidence" value="ECO:0007669"/>
    <property type="project" value="TreeGrafter"/>
</dbReference>
<dbReference type="AlphaFoldDB" id="A0A2K2FEQ3"/>
<dbReference type="Pfam" id="PF01370">
    <property type="entry name" value="Epimerase"/>
    <property type="match status" value="1"/>
</dbReference>
<dbReference type="Proteomes" id="UP000236151">
    <property type="component" value="Unassembled WGS sequence"/>
</dbReference>
<dbReference type="PANTHER" id="PTHR43078">
    <property type="entry name" value="UDP-GLUCURONIC ACID DECARBOXYLASE-RELATED"/>
    <property type="match status" value="1"/>
</dbReference>
<name>A0A2K2FEQ3_9CLOT</name>
<proteinExistence type="predicted"/>
<dbReference type="OrthoDB" id="9811743at2"/>
<dbReference type="EMBL" id="NIOJ01000039">
    <property type="protein sequence ID" value="PNT97238.1"/>
    <property type="molecule type" value="Genomic_DNA"/>
</dbReference>
<dbReference type="KEGG" id="cthd:CDO33_15955"/>
<evidence type="ECO:0000259" key="5">
    <source>
        <dbReference type="Pfam" id="PF01370"/>
    </source>
</evidence>
<evidence type="ECO:0000313" key="7">
    <source>
        <dbReference type="Proteomes" id="UP000236151"/>
    </source>
</evidence>
<comment type="caution">
    <text evidence="6">The sequence shown here is derived from an EMBL/GenBank/DDBJ whole genome shotgun (WGS) entry which is preliminary data.</text>
</comment>
<dbReference type="InterPro" id="IPR036291">
    <property type="entry name" value="NAD(P)-bd_dom_sf"/>
</dbReference>
<evidence type="ECO:0000256" key="4">
    <source>
        <dbReference type="ARBA" id="ARBA00023239"/>
    </source>
</evidence>
<evidence type="ECO:0000256" key="1">
    <source>
        <dbReference type="ARBA" id="ARBA00001911"/>
    </source>
</evidence>
<accession>A0A2K2FEQ3</accession>
<dbReference type="GO" id="GO:0005737">
    <property type="term" value="C:cytoplasm"/>
    <property type="evidence" value="ECO:0007669"/>
    <property type="project" value="TreeGrafter"/>
</dbReference>
<dbReference type="SUPFAM" id="SSF51735">
    <property type="entry name" value="NAD(P)-binding Rossmann-fold domains"/>
    <property type="match status" value="1"/>
</dbReference>
<organism evidence="6 7">
    <name type="scientific">Clostridium thermosuccinogenes</name>
    <dbReference type="NCBI Taxonomy" id="84032"/>
    <lineage>
        <taxon>Bacteria</taxon>
        <taxon>Bacillati</taxon>
        <taxon>Bacillota</taxon>
        <taxon>Clostridia</taxon>
        <taxon>Eubacteriales</taxon>
        <taxon>Clostridiaceae</taxon>
        <taxon>Clostridium</taxon>
    </lineage>
</organism>
<keyword evidence="3" id="KW-0520">NAD</keyword>
<keyword evidence="7" id="KW-1185">Reference proteome</keyword>
<reference evidence="6 7" key="1">
    <citation type="submission" date="2017-06" db="EMBL/GenBank/DDBJ databases">
        <title>Investigating the central metabolism of Clostridium thermosuccinogenes.</title>
        <authorList>
            <person name="Koendjbiharie J.G."/>
            <person name="van Kranenburg R."/>
        </authorList>
    </citation>
    <scope>NUCLEOTIDE SEQUENCE [LARGE SCALE GENOMIC DNA]</scope>
    <source>
        <strain evidence="6 7">DSM 5806</strain>
    </source>
</reference>
<keyword evidence="4" id="KW-0456">Lyase</keyword>
<comment type="cofactor">
    <cofactor evidence="1">
        <name>NAD(+)</name>
        <dbReference type="ChEBI" id="CHEBI:57540"/>
    </cofactor>
</comment>
<evidence type="ECO:0000313" key="6">
    <source>
        <dbReference type="EMBL" id="PNT97238.1"/>
    </source>
</evidence>
<sequence>MDRFIEQDCLEYIEKIDLTPLRGKTVYITGANGLIGTYVIYMLHLANIIKNAGINIVAVSKSPPGSHLKDIFKDRYTFYSADLIRPDCNCFEEKADYIIHGATYAQPKKFIQNYMETIHLNTTVTERLLKKAKNDGATLLFLSSSEVYGNPDEEHVPTGEDYPGLCSPVDVRAIYSESKRMGETLCFAYRNFEGVNAKIARISMTYGPGIGLKDERVLAHFLRQALYEKKITMLDDGSKIRTFCYIADCVLMLLYIMLYGKDFVYNVGGKDSISIRSLAEEICMLTGSTLSQEIAYKENLQNVKVSPKLVKLDITKVITEFSLPPFKPFREGLIRTIEWNKAVNGLSGF</sequence>
<dbReference type="GO" id="GO:0070403">
    <property type="term" value="F:NAD+ binding"/>
    <property type="evidence" value="ECO:0007669"/>
    <property type="project" value="InterPro"/>
</dbReference>
<protein>
    <submittedName>
        <fullName evidence="6">Epimerase</fullName>
    </submittedName>
</protein>
<feature type="domain" description="NAD-dependent epimerase/dehydratase" evidence="5">
    <location>
        <begin position="26"/>
        <end position="268"/>
    </location>
</feature>
<dbReference type="Gene3D" id="3.40.50.720">
    <property type="entry name" value="NAD(P)-binding Rossmann-like Domain"/>
    <property type="match status" value="1"/>
</dbReference>
<dbReference type="RefSeq" id="WP_103082307.1">
    <property type="nucleotide sequence ID" value="NZ_CP021850.1"/>
</dbReference>
<dbReference type="InterPro" id="IPR001509">
    <property type="entry name" value="Epimerase_deHydtase"/>
</dbReference>
<evidence type="ECO:0000256" key="2">
    <source>
        <dbReference type="ARBA" id="ARBA00022793"/>
    </source>
</evidence>
<dbReference type="GO" id="GO:0042732">
    <property type="term" value="P:D-xylose metabolic process"/>
    <property type="evidence" value="ECO:0007669"/>
    <property type="project" value="InterPro"/>
</dbReference>
<keyword evidence="2" id="KW-0210">Decarboxylase</keyword>
<gene>
    <name evidence="6" type="ORF">CDQ84_13735</name>
</gene>
<dbReference type="PANTHER" id="PTHR43078:SF6">
    <property type="entry name" value="UDP-GLUCURONIC ACID DECARBOXYLASE 1"/>
    <property type="match status" value="1"/>
</dbReference>
<evidence type="ECO:0000256" key="3">
    <source>
        <dbReference type="ARBA" id="ARBA00023027"/>
    </source>
</evidence>
<dbReference type="InterPro" id="IPR044516">
    <property type="entry name" value="UXS-like"/>
</dbReference>